<dbReference type="PANTHER" id="PTHR43095:SF3">
    <property type="entry name" value="L-XYLULOSE_3-KETO-L-GULONATE KINASE"/>
    <property type="match status" value="1"/>
</dbReference>
<evidence type="ECO:0000256" key="3">
    <source>
        <dbReference type="ARBA" id="ARBA00022777"/>
    </source>
</evidence>
<keyword evidence="3 4" id="KW-0418">Kinase</keyword>
<dbReference type="PANTHER" id="PTHR43095">
    <property type="entry name" value="SUGAR KINASE"/>
    <property type="match status" value="1"/>
</dbReference>
<evidence type="ECO:0000259" key="6">
    <source>
        <dbReference type="Pfam" id="PF02782"/>
    </source>
</evidence>
<dbReference type="RefSeq" id="WP_092644291.1">
    <property type="nucleotide sequence ID" value="NZ_FNPX01000004.1"/>
</dbReference>
<dbReference type="Proteomes" id="UP000198914">
    <property type="component" value="Unassembled WGS sequence"/>
</dbReference>
<evidence type="ECO:0000259" key="5">
    <source>
        <dbReference type="Pfam" id="PF00370"/>
    </source>
</evidence>
<sequence length="500" mass="52632">MPLLLGIDSGLTVTKAVLFDETGQEVAVARRRLPQSIPEAHHVERDMVGLWSATCDAIAEALDACGRPASDVIGIAATAHGDGLYLLDRSAQPLGPGILSLDSRAQGVVDRWQADGLFHDALDLTGQVPHASAPSAILAHIRDTDPDRFAAIGHVLSCKDWLRTCLTGTIGTDRTEASTAFTDVETQNYTQAALALYGLAELTHALPAMADSDAFVGHVTKAAAARTGLVAGTPVMAGLHDVTASGLGIGGQRAGAVDVVAGTYSINEMVTDAPTRGAAWFCRNGIRAGQWNAMSISPTSTTNYDWFIGTFCQGEPSPGLHDRLAKDLSRALDRPSSVLFHPYLFGSPFGAGASGSLTGLQGWHDRSDVLRAVLEGIAFTHRHHIDALRGVGPFDLMRLTGGVSRNPRFAQLMADVTGLRVVVSATGEAAAWGAALCAGSGAGLWSTPFDDPRDLPALSRAFEPDPSRVARNEYRYATFCGVADALAPIWPDLQRLGAAP</sequence>
<dbReference type="Pfam" id="PF00370">
    <property type="entry name" value="FGGY_N"/>
    <property type="match status" value="1"/>
</dbReference>
<accession>A0A1H3P599</accession>
<reference evidence="8" key="1">
    <citation type="submission" date="2016-10" db="EMBL/GenBank/DDBJ databases">
        <authorList>
            <person name="Varghese N."/>
            <person name="Submissions S."/>
        </authorList>
    </citation>
    <scope>NUCLEOTIDE SEQUENCE [LARGE SCALE GENOMIC DNA]</scope>
    <source>
        <strain evidence="8">DSM 100420</strain>
    </source>
</reference>
<gene>
    <name evidence="7" type="ORF">SAMN05444004_104241</name>
</gene>
<dbReference type="SUPFAM" id="SSF53067">
    <property type="entry name" value="Actin-like ATPase domain"/>
    <property type="match status" value="2"/>
</dbReference>
<dbReference type="InterPro" id="IPR043129">
    <property type="entry name" value="ATPase_NBD"/>
</dbReference>
<dbReference type="InterPro" id="IPR018483">
    <property type="entry name" value="Carb_kinase_FGGY_CS"/>
</dbReference>
<dbReference type="PIRSF" id="PIRSF000538">
    <property type="entry name" value="GlpK"/>
    <property type="match status" value="1"/>
</dbReference>
<evidence type="ECO:0000256" key="2">
    <source>
        <dbReference type="ARBA" id="ARBA00022679"/>
    </source>
</evidence>
<protein>
    <submittedName>
        <fullName evidence="7">L-xylulokinase</fullName>
    </submittedName>
</protein>
<dbReference type="GO" id="GO:0016773">
    <property type="term" value="F:phosphotransferase activity, alcohol group as acceptor"/>
    <property type="evidence" value="ECO:0007669"/>
    <property type="project" value="InterPro"/>
</dbReference>
<keyword evidence="8" id="KW-1185">Reference proteome</keyword>
<comment type="similarity">
    <text evidence="1 4">Belongs to the FGGY kinase family.</text>
</comment>
<dbReference type="AlphaFoldDB" id="A0A1H3P599"/>
<dbReference type="CDD" id="cd07802">
    <property type="entry name" value="ASKHA_NBD_FGGY_EcLyxK-like"/>
    <property type="match status" value="1"/>
</dbReference>
<dbReference type="GO" id="GO:0016301">
    <property type="term" value="F:kinase activity"/>
    <property type="evidence" value="ECO:0007669"/>
    <property type="project" value="UniProtKB-KW"/>
</dbReference>
<name>A0A1H3P599_9RHOB</name>
<dbReference type="InterPro" id="IPR050406">
    <property type="entry name" value="FGGY_Carb_Kinase"/>
</dbReference>
<feature type="domain" description="Carbohydrate kinase FGGY N-terminal" evidence="5">
    <location>
        <begin position="4"/>
        <end position="248"/>
    </location>
</feature>
<feature type="domain" description="Carbohydrate kinase FGGY C-terminal" evidence="6">
    <location>
        <begin position="260"/>
        <end position="440"/>
    </location>
</feature>
<dbReference type="Pfam" id="PF02782">
    <property type="entry name" value="FGGY_C"/>
    <property type="match status" value="1"/>
</dbReference>
<dbReference type="EMBL" id="FNPX01000004">
    <property type="protein sequence ID" value="SDY96231.1"/>
    <property type="molecule type" value="Genomic_DNA"/>
</dbReference>
<dbReference type="Gene3D" id="3.30.420.40">
    <property type="match status" value="2"/>
</dbReference>
<dbReference type="STRING" id="1244108.SAMN05444004_104241"/>
<dbReference type="PROSITE" id="PS00445">
    <property type="entry name" value="FGGY_KINASES_2"/>
    <property type="match status" value="1"/>
</dbReference>
<evidence type="ECO:0000313" key="8">
    <source>
        <dbReference type="Proteomes" id="UP000198914"/>
    </source>
</evidence>
<evidence type="ECO:0000313" key="7">
    <source>
        <dbReference type="EMBL" id="SDY96231.1"/>
    </source>
</evidence>
<dbReference type="InterPro" id="IPR018485">
    <property type="entry name" value="FGGY_C"/>
</dbReference>
<dbReference type="GO" id="GO:0005975">
    <property type="term" value="P:carbohydrate metabolic process"/>
    <property type="evidence" value="ECO:0007669"/>
    <property type="project" value="InterPro"/>
</dbReference>
<dbReference type="OrthoDB" id="9805576at2"/>
<evidence type="ECO:0000256" key="1">
    <source>
        <dbReference type="ARBA" id="ARBA00009156"/>
    </source>
</evidence>
<keyword evidence="2 4" id="KW-0808">Transferase</keyword>
<dbReference type="InterPro" id="IPR000577">
    <property type="entry name" value="Carb_kinase_FGGY"/>
</dbReference>
<organism evidence="7 8">
    <name type="scientific">Jannaschia faecimaris</name>
    <dbReference type="NCBI Taxonomy" id="1244108"/>
    <lineage>
        <taxon>Bacteria</taxon>
        <taxon>Pseudomonadati</taxon>
        <taxon>Pseudomonadota</taxon>
        <taxon>Alphaproteobacteria</taxon>
        <taxon>Rhodobacterales</taxon>
        <taxon>Roseobacteraceae</taxon>
        <taxon>Jannaschia</taxon>
    </lineage>
</organism>
<dbReference type="InterPro" id="IPR018484">
    <property type="entry name" value="FGGY_N"/>
</dbReference>
<proteinExistence type="inferred from homology"/>
<evidence type="ECO:0000256" key="4">
    <source>
        <dbReference type="RuleBase" id="RU003733"/>
    </source>
</evidence>